<dbReference type="PROSITE" id="PS00027">
    <property type="entry name" value="HOMEOBOX_1"/>
    <property type="match status" value="1"/>
</dbReference>
<dbReference type="PANTHER" id="PTHR24324">
    <property type="entry name" value="HOMEOBOX PROTEIN HHEX"/>
    <property type="match status" value="1"/>
</dbReference>
<evidence type="ECO:0000256" key="3">
    <source>
        <dbReference type="ARBA" id="ARBA00023242"/>
    </source>
</evidence>
<dbReference type="Pfam" id="PF00046">
    <property type="entry name" value="Homeodomain"/>
    <property type="match status" value="1"/>
</dbReference>
<comment type="subcellular location">
    <subcellularLocation>
        <location evidence="4 5">Nucleus</location>
    </subcellularLocation>
</comment>
<keyword evidence="1 4" id="KW-0238">DNA-binding</keyword>
<reference evidence="7 8" key="1">
    <citation type="submission" date="2014-02" db="EMBL/GenBank/DDBJ databases">
        <title>Single nucleus genome sequencing reveals high similarity among nuclei of an endomycorrhizal fungus.</title>
        <authorList>
            <person name="Lin K."/>
            <person name="Geurts R."/>
            <person name="Zhang Z."/>
            <person name="Limpens E."/>
            <person name="Saunders D.G."/>
            <person name="Mu D."/>
            <person name="Pang E."/>
            <person name="Cao H."/>
            <person name="Cha H."/>
            <person name="Lin T."/>
            <person name="Zhou Q."/>
            <person name="Shang Y."/>
            <person name="Li Y."/>
            <person name="Ivanov S."/>
            <person name="Sharma T."/>
            <person name="Velzen R.V."/>
            <person name="Ruijter N.D."/>
            <person name="Aanen D.K."/>
            <person name="Win J."/>
            <person name="Kamoun S."/>
            <person name="Bisseling T."/>
            <person name="Huang S."/>
        </authorList>
    </citation>
    <scope>NUCLEOTIDE SEQUENCE [LARGE SCALE GENOMIC DNA]</scope>
    <source>
        <strain evidence="8">DAOM197198w</strain>
    </source>
</reference>
<dbReference type="SMART" id="SM00389">
    <property type="entry name" value="HOX"/>
    <property type="match status" value="1"/>
</dbReference>
<feature type="DNA-binding region" description="Homeobox" evidence="4">
    <location>
        <begin position="84"/>
        <end position="143"/>
    </location>
</feature>
<proteinExistence type="predicted"/>
<dbReference type="EMBL" id="JEMT01027482">
    <property type="protein sequence ID" value="EXX56941.1"/>
    <property type="molecule type" value="Genomic_DNA"/>
</dbReference>
<dbReference type="OrthoDB" id="6159439at2759"/>
<dbReference type="GO" id="GO:0030154">
    <property type="term" value="P:cell differentiation"/>
    <property type="evidence" value="ECO:0007669"/>
    <property type="project" value="TreeGrafter"/>
</dbReference>
<dbReference type="Gene3D" id="1.10.10.60">
    <property type="entry name" value="Homeodomain-like"/>
    <property type="match status" value="1"/>
</dbReference>
<evidence type="ECO:0000256" key="4">
    <source>
        <dbReference type="PROSITE-ProRule" id="PRU00108"/>
    </source>
</evidence>
<evidence type="ECO:0000313" key="8">
    <source>
        <dbReference type="Proteomes" id="UP000022910"/>
    </source>
</evidence>
<dbReference type="InterPro" id="IPR001356">
    <property type="entry name" value="HD"/>
</dbReference>
<evidence type="ECO:0000256" key="5">
    <source>
        <dbReference type="RuleBase" id="RU000682"/>
    </source>
</evidence>
<dbReference type="InterPro" id="IPR051000">
    <property type="entry name" value="Homeobox_DNA-bind_prot"/>
</dbReference>
<dbReference type="PANTHER" id="PTHR24324:SF9">
    <property type="entry name" value="HOMEOBOX DOMAIN-CONTAINING PROTEIN"/>
    <property type="match status" value="1"/>
</dbReference>
<dbReference type="InterPro" id="IPR017970">
    <property type="entry name" value="Homeobox_CS"/>
</dbReference>
<keyword evidence="2 4" id="KW-0371">Homeobox</keyword>
<dbReference type="PROSITE" id="PS50071">
    <property type="entry name" value="HOMEOBOX_2"/>
    <property type="match status" value="1"/>
</dbReference>
<comment type="caution">
    <text evidence="7">The sequence shown here is derived from an EMBL/GenBank/DDBJ whole genome shotgun (WGS) entry which is preliminary data.</text>
</comment>
<dbReference type="GO" id="GO:0005634">
    <property type="term" value="C:nucleus"/>
    <property type="evidence" value="ECO:0007669"/>
    <property type="project" value="UniProtKB-SubCell"/>
</dbReference>
<sequence length="387" mass="43833">MISALSFHPDQNFDPASTDVMMNINSNGPSFTEENHHYFSLYQNQHEFVNQDIKSSIGLNATSSEQSPIVLNGHLYHYPPLYRQVKRRRRLTEEETNVLNSIFENIQKPDATTRAQLAQKLNMSSRAIQVWFQNRRAKVKRDALESKNAAKNNISKKLTLVADYCTENMSQHLSSLTLSPLLNTSTSLHNSTPKHFVSNCANLFRTSETAPSLAVALTTDLCTSLEERKFSNRNFVNPYVSQFIHLNKNENDNNELIQCEKSGCYWNTSNLKTVEIDDPSACDPGCGQKFEVLPLLASPYFPEQSLNNFFQIAQDDSFRYNFSGPLGIVTPSPNSNMVNLLNMSNTLNTGYPMNIKQISTWLLDTSQKVTSNIFESNTQAQNDRHLP</sequence>
<dbReference type="SMR" id="A0A015KBS4"/>
<evidence type="ECO:0000259" key="6">
    <source>
        <dbReference type="PROSITE" id="PS50071"/>
    </source>
</evidence>
<gene>
    <name evidence="7" type="ORF">RirG_211690</name>
</gene>
<dbReference type="STRING" id="1432141.A0A015KBS4"/>
<evidence type="ECO:0000256" key="2">
    <source>
        <dbReference type="ARBA" id="ARBA00023155"/>
    </source>
</evidence>
<protein>
    <submittedName>
        <fullName evidence="7">Yox1p</fullName>
    </submittedName>
</protein>
<dbReference type="GO" id="GO:0000978">
    <property type="term" value="F:RNA polymerase II cis-regulatory region sequence-specific DNA binding"/>
    <property type="evidence" value="ECO:0007669"/>
    <property type="project" value="TreeGrafter"/>
</dbReference>
<accession>A0A015KBS4</accession>
<keyword evidence="3 4" id="KW-0539">Nucleus</keyword>
<dbReference type="AlphaFoldDB" id="A0A015KBS4"/>
<dbReference type="CDD" id="cd00086">
    <property type="entry name" value="homeodomain"/>
    <property type="match status" value="1"/>
</dbReference>
<evidence type="ECO:0000256" key="1">
    <source>
        <dbReference type="ARBA" id="ARBA00023125"/>
    </source>
</evidence>
<dbReference type="InterPro" id="IPR009057">
    <property type="entry name" value="Homeodomain-like_sf"/>
</dbReference>
<organism evidence="7 8">
    <name type="scientific">Rhizophagus irregularis (strain DAOM 197198w)</name>
    <name type="common">Glomus intraradices</name>
    <dbReference type="NCBI Taxonomy" id="1432141"/>
    <lineage>
        <taxon>Eukaryota</taxon>
        <taxon>Fungi</taxon>
        <taxon>Fungi incertae sedis</taxon>
        <taxon>Mucoromycota</taxon>
        <taxon>Glomeromycotina</taxon>
        <taxon>Glomeromycetes</taxon>
        <taxon>Glomerales</taxon>
        <taxon>Glomeraceae</taxon>
        <taxon>Rhizophagus</taxon>
    </lineage>
</organism>
<keyword evidence="8" id="KW-1185">Reference proteome</keyword>
<evidence type="ECO:0000313" key="7">
    <source>
        <dbReference type="EMBL" id="EXX56941.1"/>
    </source>
</evidence>
<dbReference type="SUPFAM" id="SSF46689">
    <property type="entry name" value="Homeodomain-like"/>
    <property type="match status" value="1"/>
</dbReference>
<name>A0A015KBS4_RHIIW</name>
<dbReference type="GO" id="GO:0000981">
    <property type="term" value="F:DNA-binding transcription factor activity, RNA polymerase II-specific"/>
    <property type="evidence" value="ECO:0007669"/>
    <property type="project" value="InterPro"/>
</dbReference>
<feature type="domain" description="Homeobox" evidence="6">
    <location>
        <begin position="82"/>
        <end position="142"/>
    </location>
</feature>
<dbReference type="Proteomes" id="UP000022910">
    <property type="component" value="Unassembled WGS sequence"/>
</dbReference>
<dbReference type="HOGENOM" id="CLU_060166_0_0_1"/>